<proteinExistence type="predicted"/>
<dbReference type="OrthoDB" id="343560at2"/>
<organism evidence="2 3">
    <name type="scientific">Aquibium carbonis</name>
    <dbReference type="NCBI Taxonomy" id="2495581"/>
    <lineage>
        <taxon>Bacteria</taxon>
        <taxon>Pseudomonadati</taxon>
        <taxon>Pseudomonadota</taxon>
        <taxon>Alphaproteobacteria</taxon>
        <taxon>Hyphomicrobiales</taxon>
        <taxon>Phyllobacteriaceae</taxon>
        <taxon>Aquibium</taxon>
    </lineage>
</organism>
<comment type="caution">
    <text evidence="2">The sequence shown here is derived from an EMBL/GenBank/DDBJ whole genome shotgun (WGS) entry which is preliminary data.</text>
</comment>
<keyword evidence="1" id="KW-0472">Membrane</keyword>
<keyword evidence="1" id="KW-1133">Transmembrane helix</keyword>
<evidence type="ECO:0000256" key="1">
    <source>
        <dbReference type="SAM" id="Phobius"/>
    </source>
</evidence>
<keyword evidence="1" id="KW-0812">Transmembrane</keyword>
<feature type="transmembrane region" description="Helical" evidence="1">
    <location>
        <begin position="66"/>
        <end position="86"/>
    </location>
</feature>
<name>A0A3S0A3G7_9HYPH</name>
<feature type="transmembrane region" description="Helical" evidence="1">
    <location>
        <begin position="27"/>
        <end position="46"/>
    </location>
</feature>
<feature type="transmembrane region" description="Helical" evidence="1">
    <location>
        <begin position="248"/>
        <end position="269"/>
    </location>
</feature>
<feature type="transmembrane region" description="Helical" evidence="1">
    <location>
        <begin position="131"/>
        <end position="153"/>
    </location>
</feature>
<dbReference type="RefSeq" id="WP_126702234.1">
    <property type="nucleotide sequence ID" value="NZ_RWKW01000108.1"/>
</dbReference>
<reference evidence="2 3" key="1">
    <citation type="submission" date="2018-12" db="EMBL/GenBank/DDBJ databases">
        <title>Mesorhizobium carbonis sp. nov., isolated from coal mine water.</title>
        <authorList>
            <person name="Xin W."/>
            <person name="Xu Z."/>
            <person name="Xiang F."/>
            <person name="Zhang J."/>
            <person name="Xi L."/>
            <person name="Liu J."/>
        </authorList>
    </citation>
    <scope>NUCLEOTIDE SEQUENCE [LARGE SCALE GENOMIC DNA]</scope>
    <source>
        <strain evidence="2 3">B2.3</strain>
    </source>
</reference>
<sequence length="276" mass="29435">MSAIVTSRAGPARLDLMAELHRREPRFAAMGLIMLMLMLPTAFAALVDLRAVSGVNVWIKPLKFQASLAAYLLTLAWFAAFLPAGVTDARWYRRYSALVVGMVGIEMLWLMGASFYGVPSHFNRDGGFLEIVYPVMGLFAIGLTTATLVYGVLIGRDPRSTLAPAMRASLSLGLVLTFVLTVLAAGFLAGGQGHFVGEATTASALPVLGWARDGGDLRVAHFFATHAMQIIPAFGLMASALPARQGVIVVQVFAAGFVVFTGLVLFQAMRGLPFPG</sequence>
<feature type="transmembrane region" description="Helical" evidence="1">
    <location>
        <begin position="165"/>
        <end position="189"/>
    </location>
</feature>
<feature type="transmembrane region" description="Helical" evidence="1">
    <location>
        <begin position="98"/>
        <end position="119"/>
    </location>
</feature>
<feature type="transmembrane region" description="Helical" evidence="1">
    <location>
        <begin position="219"/>
        <end position="241"/>
    </location>
</feature>
<protein>
    <submittedName>
        <fullName evidence="2">Uncharacterized protein</fullName>
    </submittedName>
</protein>
<evidence type="ECO:0000313" key="2">
    <source>
        <dbReference type="EMBL" id="RST83118.1"/>
    </source>
</evidence>
<accession>A0A3S0A3G7</accession>
<dbReference type="AlphaFoldDB" id="A0A3S0A3G7"/>
<keyword evidence="3" id="KW-1185">Reference proteome</keyword>
<evidence type="ECO:0000313" key="3">
    <source>
        <dbReference type="Proteomes" id="UP000278398"/>
    </source>
</evidence>
<dbReference type="EMBL" id="RWKW01000108">
    <property type="protein sequence ID" value="RST83118.1"/>
    <property type="molecule type" value="Genomic_DNA"/>
</dbReference>
<gene>
    <name evidence="2" type="ORF">EJC49_22810</name>
</gene>
<dbReference type="Proteomes" id="UP000278398">
    <property type="component" value="Unassembled WGS sequence"/>
</dbReference>